<feature type="region of interest" description="Disordered" evidence="2">
    <location>
        <begin position="423"/>
        <end position="456"/>
    </location>
</feature>
<protein>
    <recommendedName>
        <fullName evidence="6">Tetratricopeptide repeat protein</fullName>
    </recommendedName>
</protein>
<sequence length="456" mass="49494">MSSPWVVAPVFGVAGAALAWIATEYRTRKTYRRILLLLAKCADDFAGMGQEEKARSIYDQILKGVPRLEPAVRGEIRFREGLSRYASSFEGAKEENLALAVEAFQEAIGLFKAEAHPIEHAQAQNGLGISLVRQSEIEGDGVPDPSGRKGGAEEGAKNLHRAILAFEAAQKIYAAEGRGQEEAQTENNIGDAYLLLSQIGGAKAAEALDKGMEAYEAALRFRTAEAYPEDYAETKNSLGRAEMALAQLAEGDLREVHLERAISSFRAALEIRTKEGHPQERAETQTLFGRALVLEAEPQAVEGEIRWSDREGLKKAIEAYEEALAVRTREDHPREFAETKSLLGEALVILAGAANGPADGANLKQAIGAFEEALEVRTLDADPEGYAETQNNLGVAYRKLSRLEDREENLERSILAYEAALRGRSAGARKKVGEREEGKGGEETGVEKAEDEAGGA</sequence>
<dbReference type="InterPro" id="IPR011990">
    <property type="entry name" value="TPR-like_helical_dom_sf"/>
</dbReference>
<dbReference type="SUPFAM" id="SSF48452">
    <property type="entry name" value="TPR-like"/>
    <property type="match status" value="2"/>
</dbReference>
<evidence type="ECO:0000256" key="2">
    <source>
        <dbReference type="SAM" id="MobiDB-lite"/>
    </source>
</evidence>
<dbReference type="Proteomes" id="UP000005877">
    <property type="component" value="Chromosome"/>
</dbReference>
<accession>G7WPB7</accession>
<dbReference type="KEGG" id="mhi:Mhar_1598"/>
<gene>
    <name evidence="4" type="ordered locus">Mhar_1598</name>
</gene>
<dbReference type="EMBL" id="CP003117">
    <property type="protein sequence ID" value="AET64958.1"/>
    <property type="molecule type" value="Genomic_DNA"/>
</dbReference>
<evidence type="ECO:0008006" key="6">
    <source>
        <dbReference type="Google" id="ProtNLM"/>
    </source>
</evidence>
<keyword evidence="5" id="KW-1185">Reference proteome</keyword>
<dbReference type="PATRIC" id="fig|1110509.7.peg.1779"/>
<evidence type="ECO:0000256" key="3">
    <source>
        <dbReference type="SAM" id="Phobius"/>
    </source>
</evidence>
<feature type="compositionally biased region" description="Basic and acidic residues" evidence="2">
    <location>
        <begin position="431"/>
        <end position="448"/>
    </location>
</feature>
<dbReference type="AlphaFoldDB" id="G7WPB7"/>
<keyword evidence="3" id="KW-0812">Transmembrane</keyword>
<evidence type="ECO:0000313" key="5">
    <source>
        <dbReference type="Proteomes" id="UP000005877"/>
    </source>
</evidence>
<evidence type="ECO:0000256" key="1">
    <source>
        <dbReference type="SAM" id="Coils"/>
    </source>
</evidence>
<keyword evidence="3" id="KW-0472">Membrane</keyword>
<organism evidence="4 5">
    <name type="scientific">Methanothrix harundinacea (strain 6Ac)</name>
    <name type="common">Methanosaeta harundinacea</name>
    <dbReference type="NCBI Taxonomy" id="1110509"/>
    <lineage>
        <taxon>Archaea</taxon>
        <taxon>Methanobacteriati</taxon>
        <taxon>Methanobacteriota</taxon>
        <taxon>Stenosarchaea group</taxon>
        <taxon>Methanomicrobia</taxon>
        <taxon>Methanotrichales</taxon>
        <taxon>Methanotrichaceae</taxon>
        <taxon>Methanothrix</taxon>
    </lineage>
</organism>
<reference evidence="4 5" key="1">
    <citation type="journal article" date="2012" name="PLoS ONE">
        <title>The genome characteristics and predicted function of methyl-group oxidation pathway in the obligate aceticlastic methanogens, Methanosaeta spp.</title>
        <authorList>
            <person name="Zhu J."/>
            <person name="Zheng H."/>
            <person name="Ai G."/>
            <person name="Zhang G."/>
            <person name="Liu D."/>
            <person name="Liu X."/>
            <person name="Dong X."/>
        </authorList>
    </citation>
    <scope>NUCLEOTIDE SEQUENCE [LARGE SCALE GENOMIC DNA]</scope>
    <source>
        <strain evidence="4 5">6Ac</strain>
    </source>
</reference>
<feature type="coiled-coil region" evidence="1">
    <location>
        <begin position="386"/>
        <end position="420"/>
    </location>
</feature>
<name>G7WPB7_METH6</name>
<evidence type="ECO:0000313" key="4">
    <source>
        <dbReference type="EMBL" id="AET64958.1"/>
    </source>
</evidence>
<dbReference type="Gene3D" id="1.25.40.10">
    <property type="entry name" value="Tetratricopeptide repeat domain"/>
    <property type="match status" value="2"/>
</dbReference>
<dbReference type="STRING" id="1110509.Mhar_1598"/>
<feature type="transmembrane region" description="Helical" evidence="3">
    <location>
        <begin position="6"/>
        <end position="23"/>
    </location>
</feature>
<keyword evidence="1" id="KW-0175">Coiled coil</keyword>
<dbReference type="HOGENOM" id="CLU_599378_0_0_2"/>
<proteinExistence type="predicted"/>
<keyword evidence="3" id="KW-1133">Transmembrane helix</keyword>